<sequence length="65" mass="7288">MADWWKRCQAPAVRLWQDGAQPDHMSTPTAKDHAQTSITNRHQVNCSISAMIHTQTDRPVGIAGY</sequence>
<proteinExistence type="predicted"/>
<dbReference type="VEuPathDB" id="FungiDB:ACJ73_00250"/>
<dbReference type="EMBL" id="LGTZ01000015">
    <property type="protein sequence ID" value="OJD28351.1"/>
    <property type="molecule type" value="Genomic_DNA"/>
</dbReference>
<comment type="caution">
    <text evidence="2">The sequence shown here is derived from an EMBL/GenBank/DDBJ whole genome shotgun (WGS) entry which is preliminary data.</text>
</comment>
<evidence type="ECO:0000256" key="1">
    <source>
        <dbReference type="SAM" id="MobiDB-lite"/>
    </source>
</evidence>
<evidence type="ECO:0000313" key="3">
    <source>
        <dbReference type="Proteomes" id="UP000242791"/>
    </source>
</evidence>
<protein>
    <submittedName>
        <fullName evidence="2">Uncharacterized protein</fullName>
    </submittedName>
</protein>
<feature type="compositionally biased region" description="Polar residues" evidence="1">
    <location>
        <begin position="24"/>
        <end position="38"/>
    </location>
</feature>
<dbReference type="Proteomes" id="UP000242791">
    <property type="component" value="Unassembled WGS sequence"/>
</dbReference>
<organism evidence="2 3">
    <name type="scientific">Blastomyces percursus</name>
    <dbReference type="NCBI Taxonomy" id="1658174"/>
    <lineage>
        <taxon>Eukaryota</taxon>
        <taxon>Fungi</taxon>
        <taxon>Dikarya</taxon>
        <taxon>Ascomycota</taxon>
        <taxon>Pezizomycotina</taxon>
        <taxon>Eurotiomycetes</taxon>
        <taxon>Eurotiomycetidae</taxon>
        <taxon>Onygenales</taxon>
        <taxon>Ajellomycetaceae</taxon>
        <taxon>Blastomyces</taxon>
    </lineage>
</organism>
<dbReference type="AlphaFoldDB" id="A0A1J9RII4"/>
<accession>A0A1J9RII4</accession>
<feature type="region of interest" description="Disordered" evidence="1">
    <location>
        <begin position="17"/>
        <end position="38"/>
    </location>
</feature>
<reference evidence="2 3" key="1">
    <citation type="submission" date="2015-08" db="EMBL/GenBank/DDBJ databases">
        <title>Emmonsia species relationships and genome sequence.</title>
        <authorList>
            <person name="Cuomo C.A."/>
            <person name="Schwartz I.S."/>
            <person name="Kenyon C."/>
            <person name="De Hoog G.S."/>
            <person name="Govender N.P."/>
            <person name="Botha A."/>
            <person name="Moreno L."/>
            <person name="De Vries M."/>
            <person name="Munoz J.F."/>
            <person name="Stielow J.B."/>
        </authorList>
    </citation>
    <scope>NUCLEOTIDE SEQUENCE [LARGE SCALE GENOMIC DNA]</scope>
    <source>
        <strain evidence="2 3">EI222</strain>
    </source>
</reference>
<evidence type="ECO:0000313" key="2">
    <source>
        <dbReference type="EMBL" id="OJD28351.1"/>
    </source>
</evidence>
<gene>
    <name evidence="2" type="ORF">ACJ73_00250</name>
</gene>
<name>A0A1J9RII4_9EURO</name>
<keyword evidence="3" id="KW-1185">Reference proteome</keyword>